<dbReference type="Pfam" id="PF00583">
    <property type="entry name" value="Acetyltransf_1"/>
    <property type="match status" value="1"/>
</dbReference>
<dbReference type="RefSeq" id="WP_311686685.1">
    <property type="nucleotide sequence ID" value="NZ_JAVRHM010000022.1"/>
</dbReference>
<evidence type="ECO:0000313" key="3">
    <source>
        <dbReference type="Proteomes" id="UP001261624"/>
    </source>
</evidence>
<keyword evidence="3" id="KW-1185">Reference proteome</keyword>
<name>A0ABU3E5N8_9FLAO</name>
<sequence length="59" mass="7210">MDFAENHARKHNYESVRLDTFSLNKRNHKFYESRGYKRLGDIYFPKQSDAPFYCYELVL</sequence>
<comment type="caution">
    <text evidence="2">The sequence shown here is derived from an EMBL/GenBank/DDBJ whole genome shotgun (WGS) entry which is preliminary data.</text>
</comment>
<gene>
    <name evidence="2" type="ORF">RM549_16070</name>
</gene>
<dbReference type="InterPro" id="IPR016181">
    <property type="entry name" value="Acyl_CoA_acyltransferase"/>
</dbReference>
<protein>
    <recommendedName>
        <fullName evidence="1">N-acetyltransferase domain-containing protein</fullName>
    </recommendedName>
</protein>
<proteinExistence type="predicted"/>
<evidence type="ECO:0000313" key="2">
    <source>
        <dbReference type="EMBL" id="MDT0691312.1"/>
    </source>
</evidence>
<dbReference type="EMBL" id="JAVRHM010000022">
    <property type="protein sequence ID" value="MDT0691312.1"/>
    <property type="molecule type" value="Genomic_DNA"/>
</dbReference>
<reference evidence="2 3" key="1">
    <citation type="submission" date="2023-09" db="EMBL/GenBank/DDBJ databases">
        <authorList>
            <person name="Rey-Velasco X."/>
        </authorList>
    </citation>
    <scope>NUCLEOTIDE SEQUENCE [LARGE SCALE GENOMIC DNA]</scope>
    <source>
        <strain evidence="2 3">F188</strain>
    </source>
</reference>
<organism evidence="2 3">
    <name type="scientific">Autumnicola patrickiae</name>
    <dbReference type="NCBI Taxonomy" id="3075591"/>
    <lineage>
        <taxon>Bacteria</taxon>
        <taxon>Pseudomonadati</taxon>
        <taxon>Bacteroidota</taxon>
        <taxon>Flavobacteriia</taxon>
        <taxon>Flavobacteriales</taxon>
        <taxon>Flavobacteriaceae</taxon>
        <taxon>Autumnicola</taxon>
    </lineage>
</organism>
<dbReference type="PROSITE" id="PS51186">
    <property type="entry name" value="GNAT"/>
    <property type="match status" value="1"/>
</dbReference>
<dbReference type="Proteomes" id="UP001261624">
    <property type="component" value="Unassembled WGS sequence"/>
</dbReference>
<dbReference type="SUPFAM" id="SSF55729">
    <property type="entry name" value="Acyl-CoA N-acyltransferases (Nat)"/>
    <property type="match status" value="1"/>
</dbReference>
<dbReference type="InterPro" id="IPR000182">
    <property type="entry name" value="GNAT_dom"/>
</dbReference>
<feature type="domain" description="N-acetyltransferase" evidence="1">
    <location>
        <begin position="1"/>
        <end position="59"/>
    </location>
</feature>
<evidence type="ECO:0000259" key="1">
    <source>
        <dbReference type="PROSITE" id="PS51186"/>
    </source>
</evidence>
<dbReference type="Gene3D" id="3.40.630.30">
    <property type="match status" value="1"/>
</dbReference>
<accession>A0ABU3E5N8</accession>